<dbReference type="Gene3D" id="3.30.70.120">
    <property type="match status" value="1"/>
</dbReference>
<dbReference type="RefSeq" id="WP_101329988.1">
    <property type="nucleotide sequence ID" value="NZ_PJNH01000001.1"/>
</dbReference>
<evidence type="ECO:0000256" key="2">
    <source>
        <dbReference type="ARBA" id="ARBA00022475"/>
    </source>
</evidence>
<organism evidence="8 9">
    <name type="scientific">Halalkalibacillus sediminis</name>
    <dbReference type="NCBI Taxonomy" id="2018042"/>
    <lineage>
        <taxon>Bacteria</taxon>
        <taxon>Bacillati</taxon>
        <taxon>Bacillota</taxon>
        <taxon>Bacilli</taxon>
        <taxon>Bacillales</taxon>
        <taxon>Bacillaceae</taxon>
        <taxon>Halalkalibacillus</taxon>
    </lineage>
</organism>
<evidence type="ECO:0000256" key="5">
    <source>
        <dbReference type="ARBA" id="ARBA00023136"/>
    </source>
</evidence>
<dbReference type="Pfam" id="PF02588">
    <property type="entry name" value="YitT_membrane"/>
    <property type="match status" value="1"/>
</dbReference>
<reference evidence="8 9" key="1">
    <citation type="submission" date="2017-06" db="EMBL/GenBank/DDBJ databases">
        <title>the draft geome sequence of Illustriluteabacillus marina B3227.</title>
        <authorList>
            <person name="He R.-H."/>
            <person name="Du Z.-J."/>
        </authorList>
    </citation>
    <scope>NUCLEOTIDE SEQUENCE [LARGE SCALE GENOMIC DNA]</scope>
    <source>
        <strain evidence="8 9">B3227</strain>
    </source>
</reference>
<gene>
    <name evidence="8" type="ORF">CEY16_00545</name>
</gene>
<dbReference type="PIRSF" id="PIRSF006483">
    <property type="entry name" value="Membrane_protein_YitT"/>
    <property type="match status" value="1"/>
</dbReference>
<dbReference type="EMBL" id="PJNH01000001">
    <property type="protein sequence ID" value="PKR78281.1"/>
    <property type="molecule type" value="Genomic_DNA"/>
</dbReference>
<accession>A0A2I0QVB0</accession>
<evidence type="ECO:0000313" key="8">
    <source>
        <dbReference type="EMBL" id="PKR78281.1"/>
    </source>
</evidence>
<dbReference type="InterPro" id="IPR051461">
    <property type="entry name" value="UPF0750_membrane"/>
</dbReference>
<dbReference type="InterPro" id="IPR003740">
    <property type="entry name" value="YitT"/>
</dbReference>
<evidence type="ECO:0000256" key="3">
    <source>
        <dbReference type="ARBA" id="ARBA00022692"/>
    </source>
</evidence>
<dbReference type="PANTHER" id="PTHR33545">
    <property type="entry name" value="UPF0750 MEMBRANE PROTEIN YITT-RELATED"/>
    <property type="match status" value="1"/>
</dbReference>
<feature type="transmembrane region" description="Helical" evidence="6">
    <location>
        <begin position="61"/>
        <end position="79"/>
    </location>
</feature>
<evidence type="ECO:0000259" key="7">
    <source>
        <dbReference type="Pfam" id="PF10035"/>
    </source>
</evidence>
<feature type="transmembrane region" description="Helical" evidence="6">
    <location>
        <begin position="20"/>
        <end position="41"/>
    </location>
</feature>
<comment type="caution">
    <text evidence="8">The sequence shown here is derived from an EMBL/GenBank/DDBJ whole genome shotgun (WGS) entry which is preliminary data.</text>
</comment>
<dbReference type="GO" id="GO:0005886">
    <property type="term" value="C:plasma membrane"/>
    <property type="evidence" value="ECO:0007669"/>
    <property type="project" value="UniProtKB-SubCell"/>
</dbReference>
<keyword evidence="2" id="KW-1003">Cell membrane</keyword>
<dbReference type="OrthoDB" id="1758221at2"/>
<keyword evidence="9" id="KW-1185">Reference proteome</keyword>
<feature type="transmembrane region" description="Helical" evidence="6">
    <location>
        <begin position="112"/>
        <end position="131"/>
    </location>
</feature>
<dbReference type="InterPro" id="IPR019264">
    <property type="entry name" value="DUF2179"/>
</dbReference>
<dbReference type="Proteomes" id="UP000243524">
    <property type="component" value="Unassembled WGS sequence"/>
</dbReference>
<evidence type="ECO:0000256" key="6">
    <source>
        <dbReference type="SAM" id="Phobius"/>
    </source>
</evidence>
<feature type="domain" description="DUF2179" evidence="7">
    <location>
        <begin position="225"/>
        <end position="279"/>
    </location>
</feature>
<sequence length="286" mass="30735">MMMSRRKRSKTTKIEQLIYIIIGSAIVAFAYNGFLLPNYVAAGGVSGISTITESLFGLEPAYVIWGINLPLLVAAYYLLGKASALRSVAGSIILPFFVFITRNLEPITSDALLAALFGGLGVGIGLGIVFLGDASTGGTALIAQMIHKFTNFSLGAAIAMIDGLIVLTAIIVFDIELGLYALIGLYMTSKSIDLVQTGFNRTKTTLIVSNHYQEVHDAIYKRIDRGVTKLAAQGGFTEADRPVLMCVVFQTEMGALKRTVKEIDPEAFVIVMNSSEVLGQGFYEAV</sequence>
<proteinExistence type="predicted"/>
<dbReference type="Pfam" id="PF10035">
    <property type="entry name" value="DUF2179"/>
    <property type="match status" value="1"/>
</dbReference>
<protein>
    <recommendedName>
        <fullName evidence="7">DUF2179 domain-containing protein</fullName>
    </recommendedName>
</protein>
<feature type="transmembrane region" description="Helical" evidence="6">
    <location>
        <begin position="152"/>
        <end position="173"/>
    </location>
</feature>
<keyword evidence="4 6" id="KW-1133">Transmembrane helix</keyword>
<keyword evidence="5 6" id="KW-0472">Membrane</keyword>
<feature type="transmembrane region" description="Helical" evidence="6">
    <location>
        <begin position="84"/>
        <end position="100"/>
    </location>
</feature>
<dbReference type="CDD" id="cd16380">
    <property type="entry name" value="YitT_C"/>
    <property type="match status" value="1"/>
</dbReference>
<keyword evidence="3 6" id="KW-0812">Transmembrane</keyword>
<name>A0A2I0QVB0_9BACI</name>
<dbReference type="AlphaFoldDB" id="A0A2I0QVB0"/>
<dbReference type="PANTHER" id="PTHR33545:SF9">
    <property type="entry name" value="UPF0750 MEMBRANE PROTEIN YITE"/>
    <property type="match status" value="1"/>
</dbReference>
<evidence type="ECO:0000256" key="4">
    <source>
        <dbReference type="ARBA" id="ARBA00022989"/>
    </source>
</evidence>
<evidence type="ECO:0000313" key="9">
    <source>
        <dbReference type="Proteomes" id="UP000243524"/>
    </source>
</evidence>
<dbReference type="InterPro" id="IPR015867">
    <property type="entry name" value="N-reg_PII/ATP_PRibTrfase_C"/>
</dbReference>
<comment type="subcellular location">
    <subcellularLocation>
        <location evidence="1">Cell membrane</location>
        <topology evidence="1">Multi-pass membrane protein</topology>
    </subcellularLocation>
</comment>
<evidence type="ECO:0000256" key="1">
    <source>
        <dbReference type="ARBA" id="ARBA00004651"/>
    </source>
</evidence>